<dbReference type="InterPro" id="IPR011009">
    <property type="entry name" value="Kinase-like_dom_sf"/>
</dbReference>
<dbReference type="InterPro" id="IPR002575">
    <property type="entry name" value="Aminoglycoside_PTrfase"/>
</dbReference>
<dbReference type="OMA" id="HLPRIKT"/>
<accession>A0A2V5HF71</accession>
<protein>
    <submittedName>
        <fullName evidence="2">APH-domain-containing protein</fullName>
    </submittedName>
</protein>
<evidence type="ECO:0000313" key="2">
    <source>
        <dbReference type="EMBL" id="PYI22391.1"/>
    </source>
</evidence>
<dbReference type="PANTHER" id="PTHR21310:SF15">
    <property type="entry name" value="AMINOGLYCOSIDE PHOSPHOTRANSFERASE DOMAIN-CONTAINING PROTEIN"/>
    <property type="match status" value="1"/>
</dbReference>
<dbReference type="PANTHER" id="PTHR21310">
    <property type="entry name" value="AMINOGLYCOSIDE PHOSPHOTRANSFERASE-RELATED-RELATED"/>
    <property type="match status" value="1"/>
</dbReference>
<proteinExistence type="predicted"/>
<dbReference type="Pfam" id="PF01636">
    <property type="entry name" value="APH"/>
    <property type="match status" value="1"/>
</dbReference>
<keyword evidence="3" id="KW-1185">Reference proteome</keyword>
<dbReference type="AlphaFoldDB" id="A0A2V5HF71"/>
<dbReference type="InterPro" id="IPR051678">
    <property type="entry name" value="AGP_Transferase"/>
</dbReference>
<reference evidence="2 3" key="1">
    <citation type="submission" date="2018-02" db="EMBL/GenBank/DDBJ databases">
        <title>The genomes of Aspergillus section Nigri reveals drivers in fungal speciation.</title>
        <authorList>
            <consortium name="DOE Joint Genome Institute"/>
            <person name="Vesth T.C."/>
            <person name="Nybo J."/>
            <person name="Theobald S."/>
            <person name="Brandl J."/>
            <person name="Frisvad J.C."/>
            <person name="Nielsen K.F."/>
            <person name="Lyhne E.K."/>
            <person name="Kogle M.E."/>
            <person name="Kuo A."/>
            <person name="Riley R."/>
            <person name="Clum A."/>
            <person name="Nolan M."/>
            <person name="Lipzen A."/>
            <person name="Salamov A."/>
            <person name="Henrissat B."/>
            <person name="Wiebenga A."/>
            <person name="De vries R.P."/>
            <person name="Grigoriev I.V."/>
            <person name="Mortensen U.H."/>
            <person name="Andersen M.R."/>
            <person name="Baker S.E."/>
        </authorList>
    </citation>
    <scope>NUCLEOTIDE SEQUENCE [LARGE SCALE GENOMIC DNA]</scope>
    <source>
        <strain evidence="2 3">CBS 115571</strain>
    </source>
</reference>
<organism evidence="2 3">
    <name type="scientific">Aspergillus violaceofuscus (strain CBS 115571)</name>
    <dbReference type="NCBI Taxonomy" id="1450538"/>
    <lineage>
        <taxon>Eukaryota</taxon>
        <taxon>Fungi</taxon>
        <taxon>Dikarya</taxon>
        <taxon>Ascomycota</taxon>
        <taxon>Pezizomycotina</taxon>
        <taxon>Eurotiomycetes</taxon>
        <taxon>Eurotiomycetidae</taxon>
        <taxon>Eurotiales</taxon>
        <taxon>Aspergillaceae</taxon>
        <taxon>Aspergillus</taxon>
    </lineage>
</organism>
<evidence type="ECO:0000259" key="1">
    <source>
        <dbReference type="Pfam" id="PF01636"/>
    </source>
</evidence>
<dbReference type="SUPFAM" id="SSF56112">
    <property type="entry name" value="Protein kinase-like (PK-like)"/>
    <property type="match status" value="1"/>
</dbReference>
<evidence type="ECO:0000313" key="3">
    <source>
        <dbReference type="Proteomes" id="UP000249829"/>
    </source>
</evidence>
<dbReference type="Gene3D" id="3.90.1200.10">
    <property type="match status" value="1"/>
</dbReference>
<sequence>MSTADSFLPPALSAESITALILSLSLPTPTSITPLEVRAAFHSIYLITFAASPPTNIPARPNPDGSTTLVLRVSGRQLPRIKTLNEVGVMSWVRTHTTIPVPAIIHYDATETNPIGHEFTLLEKAPGVSLDTIYPSLSESTKTQLVRQLAAYLIELHTHPWTDGYVGGLTLSASGAVARGPPIDETYWQKPDLEKYWSPSIMVSGTETEPTDGTISLETLNPIPPAGFPDYVAFTVGCLDRYLDAIAIHPALQPYRDLVPRVRAFRAAVQRPECAARLNDVPYVLAHKDLHCANIMCDPTRPGCPITAVLDWEFSGVVAAPRWNPVRAFLWNARDGAEDKAERDRLEVVFEGVLGREMGAEWVLAEMQWKSPLQEEVQRVVNHLRAIVEVVPRGQAGERAGQWRRVVEEGMACVEGGLLS</sequence>
<feature type="domain" description="Aminoglycoside phosphotransferase" evidence="1">
    <location>
        <begin position="67"/>
        <end position="317"/>
    </location>
</feature>
<dbReference type="EMBL" id="KZ825111">
    <property type="protein sequence ID" value="PYI22391.1"/>
    <property type="molecule type" value="Genomic_DNA"/>
</dbReference>
<dbReference type="Proteomes" id="UP000249829">
    <property type="component" value="Unassembled WGS sequence"/>
</dbReference>
<gene>
    <name evidence="2" type="ORF">BO99DRAFT_21521</name>
</gene>
<dbReference type="STRING" id="1450538.A0A2V5HF71"/>
<name>A0A2V5HF71_ASPV1</name>